<evidence type="ECO:0000256" key="8">
    <source>
        <dbReference type="ARBA" id="ARBA00023004"/>
    </source>
</evidence>
<evidence type="ECO:0000256" key="5">
    <source>
        <dbReference type="ARBA" id="ARBA00022692"/>
    </source>
</evidence>
<gene>
    <name evidence="13" type="primary">ydhU</name>
    <name evidence="13" type="ORF">BvCmsKKP061_04205</name>
</gene>
<keyword evidence="3" id="KW-1003">Cell membrane</keyword>
<evidence type="ECO:0000256" key="7">
    <source>
        <dbReference type="ARBA" id="ARBA00022989"/>
    </source>
</evidence>
<dbReference type="GO" id="GO:0046872">
    <property type="term" value="F:metal ion binding"/>
    <property type="evidence" value="ECO:0007669"/>
    <property type="project" value="UniProtKB-KW"/>
</dbReference>
<dbReference type="Pfam" id="PF01292">
    <property type="entry name" value="Ni_hydr_CYTB"/>
    <property type="match status" value="1"/>
</dbReference>
<feature type="transmembrane region" description="Helical" evidence="11">
    <location>
        <begin position="218"/>
        <end position="240"/>
    </location>
</feature>
<dbReference type="AlphaFoldDB" id="A0A4C9HFQ2"/>
<dbReference type="NCBIfam" id="NF011582">
    <property type="entry name" value="PRK15006.1"/>
    <property type="match status" value="1"/>
</dbReference>
<dbReference type="SUPFAM" id="SSF81342">
    <property type="entry name" value="Transmembrane di-heme cytochromes"/>
    <property type="match status" value="1"/>
</dbReference>
<evidence type="ECO:0000256" key="3">
    <source>
        <dbReference type="ARBA" id="ARBA00022475"/>
    </source>
</evidence>
<dbReference type="PANTHER" id="PTHR30485:SF1">
    <property type="entry name" value="CYTOCHROME YDHU-RELATED"/>
    <property type="match status" value="1"/>
</dbReference>
<evidence type="ECO:0000256" key="9">
    <source>
        <dbReference type="ARBA" id="ARBA00023136"/>
    </source>
</evidence>
<dbReference type="InterPro" id="IPR051542">
    <property type="entry name" value="Hydrogenase_cytochrome"/>
</dbReference>
<organism evidence="13 14">
    <name type="scientific">Escherichia coli</name>
    <dbReference type="NCBI Taxonomy" id="562"/>
    <lineage>
        <taxon>Bacteria</taxon>
        <taxon>Pseudomonadati</taxon>
        <taxon>Pseudomonadota</taxon>
        <taxon>Gammaproteobacteria</taxon>
        <taxon>Enterobacterales</taxon>
        <taxon>Enterobacteriaceae</taxon>
        <taxon>Escherichia</taxon>
    </lineage>
</organism>
<reference evidence="13 14" key="1">
    <citation type="submission" date="2018-04" db="EMBL/GenBank/DDBJ databases">
        <title>Large scale genomics of bovine and human commensal E. coli to reveal the emerging process of EHEC.</title>
        <authorList>
            <person name="Arimizu Y."/>
            <person name="Ogura Y."/>
        </authorList>
    </citation>
    <scope>NUCLEOTIDE SEQUENCE [LARGE SCALE GENOMIC DNA]</scope>
    <source>
        <strain evidence="13 14">KK-P061</strain>
    </source>
</reference>
<protein>
    <submittedName>
        <fullName evidence="13">Thiosulfate reductase cytochrome B</fullName>
    </submittedName>
</protein>
<dbReference type="InterPro" id="IPR016174">
    <property type="entry name" value="Di-haem_cyt_TM"/>
</dbReference>
<keyword evidence="8" id="KW-0408">Iron</keyword>
<dbReference type="GO" id="GO:0020037">
    <property type="term" value="F:heme binding"/>
    <property type="evidence" value="ECO:0007669"/>
    <property type="project" value="TreeGrafter"/>
</dbReference>
<evidence type="ECO:0000256" key="1">
    <source>
        <dbReference type="ARBA" id="ARBA00001971"/>
    </source>
</evidence>
<accession>A0A4C9HFQ2</accession>
<feature type="transmembrane region" description="Helical" evidence="11">
    <location>
        <begin position="109"/>
        <end position="132"/>
    </location>
</feature>
<comment type="caution">
    <text evidence="13">The sequence shown here is derived from an EMBL/GenBank/DDBJ whole genome shotgun (WGS) entry which is preliminary data.</text>
</comment>
<comment type="similarity">
    <text evidence="10">Belongs to the PhsC family.</text>
</comment>
<feature type="transmembrane region" description="Helical" evidence="11">
    <location>
        <begin position="182"/>
        <end position="206"/>
    </location>
</feature>
<evidence type="ECO:0000256" key="4">
    <source>
        <dbReference type="ARBA" id="ARBA00022519"/>
    </source>
</evidence>
<keyword evidence="7 11" id="KW-1133">Transmembrane helix</keyword>
<dbReference type="GO" id="GO:0005886">
    <property type="term" value="C:plasma membrane"/>
    <property type="evidence" value="ECO:0007669"/>
    <property type="project" value="UniProtKB-SubCell"/>
</dbReference>
<dbReference type="FunFam" id="1.20.950.20:FF:000004">
    <property type="entry name" value="Thiosulfate reductase cytochrome B subunit"/>
    <property type="match status" value="1"/>
</dbReference>
<dbReference type="GO" id="GO:0009055">
    <property type="term" value="F:electron transfer activity"/>
    <property type="evidence" value="ECO:0007669"/>
    <property type="project" value="InterPro"/>
</dbReference>
<evidence type="ECO:0000313" key="14">
    <source>
        <dbReference type="Proteomes" id="UP000303027"/>
    </source>
</evidence>
<keyword evidence="6" id="KW-0479">Metal-binding</keyword>
<evidence type="ECO:0000256" key="2">
    <source>
        <dbReference type="ARBA" id="ARBA00004429"/>
    </source>
</evidence>
<dbReference type="Gene3D" id="1.20.950.20">
    <property type="entry name" value="Transmembrane di-heme cytochromes, Chain C"/>
    <property type="match status" value="1"/>
</dbReference>
<evidence type="ECO:0000313" key="13">
    <source>
        <dbReference type="EMBL" id="GDH57339.1"/>
    </source>
</evidence>
<dbReference type="PANTHER" id="PTHR30485">
    <property type="entry name" value="NI/FE-HYDROGENASE 1 B-TYPE CYTOCHROME SUBUNIT"/>
    <property type="match status" value="1"/>
</dbReference>
<keyword evidence="5 11" id="KW-0812">Transmembrane</keyword>
<proteinExistence type="inferred from homology"/>
<feature type="transmembrane region" description="Helical" evidence="11">
    <location>
        <begin position="26"/>
        <end position="50"/>
    </location>
</feature>
<dbReference type="Proteomes" id="UP000303027">
    <property type="component" value="Unassembled WGS sequence"/>
</dbReference>
<evidence type="ECO:0000256" key="11">
    <source>
        <dbReference type="SAM" id="Phobius"/>
    </source>
</evidence>
<feature type="transmembrane region" description="Helical" evidence="11">
    <location>
        <begin position="75"/>
        <end position="97"/>
    </location>
</feature>
<dbReference type="EMBL" id="BFXY01000138">
    <property type="protein sequence ID" value="GDH57339.1"/>
    <property type="molecule type" value="Genomic_DNA"/>
</dbReference>
<comment type="subcellular location">
    <subcellularLocation>
        <location evidence="2">Cell inner membrane</location>
        <topology evidence="2">Multi-pass membrane protein</topology>
    </subcellularLocation>
</comment>
<keyword evidence="4" id="KW-0997">Cell inner membrane</keyword>
<dbReference type="GO" id="GO:0022904">
    <property type="term" value="P:respiratory electron transport chain"/>
    <property type="evidence" value="ECO:0007669"/>
    <property type="project" value="InterPro"/>
</dbReference>
<keyword evidence="9 11" id="KW-0472">Membrane</keyword>
<name>A0A4C9HFQ2_ECOLX</name>
<dbReference type="InterPro" id="IPR011577">
    <property type="entry name" value="Cyt_b561_bac/Ni-Hgenase"/>
</dbReference>
<sequence>MNPSQHAEQFQSQLANYVPQFTPEFWPVWLIIAGVLLVGMWLVLGLHALLRARGVKKSATDHGEKVYLYSKAVRLWHWSNALLFVLLLASGLINHFAMVGATAVKSLVAVHEVCGFLLLACWLGFVLINAVGDNGHHYRIRRQGWLERAAKQTRFYLFGIMQGEEHPFPATTQSKFNPLQQVAYVGVMYGLLPLLLLTGLLCLYPQAVGDVFPGVRYWLLQAHFALAFISLFFIFGHLYLCTTGRTPHETFKSMVDGYHRHGNDSNLLIVFYVQIMPDDFVMQLHRF</sequence>
<evidence type="ECO:0000259" key="12">
    <source>
        <dbReference type="Pfam" id="PF01292"/>
    </source>
</evidence>
<feature type="domain" description="Cytochrome b561 bacterial/Ni-hydrogenase" evidence="12">
    <location>
        <begin position="69"/>
        <end position="257"/>
    </location>
</feature>
<evidence type="ECO:0000256" key="6">
    <source>
        <dbReference type="ARBA" id="ARBA00022723"/>
    </source>
</evidence>
<comment type="cofactor">
    <cofactor evidence="1">
        <name>heme</name>
        <dbReference type="ChEBI" id="CHEBI:30413"/>
    </cofactor>
</comment>
<evidence type="ECO:0000256" key="10">
    <source>
        <dbReference type="ARBA" id="ARBA00060808"/>
    </source>
</evidence>